<dbReference type="EMBL" id="FOQD01000001">
    <property type="protein sequence ID" value="SFH61839.1"/>
    <property type="molecule type" value="Genomic_DNA"/>
</dbReference>
<dbReference type="AlphaFoldDB" id="A0A1I3BIS1"/>
<gene>
    <name evidence="1" type="ORF">SAMN05421753_101462</name>
</gene>
<proteinExistence type="predicted"/>
<reference evidence="2" key="1">
    <citation type="submission" date="2016-10" db="EMBL/GenBank/DDBJ databases">
        <authorList>
            <person name="Varghese N."/>
            <person name="Submissions S."/>
        </authorList>
    </citation>
    <scope>NUCLEOTIDE SEQUENCE [LARGE SCALE GENOMIC DNA]</scope>
    <source>
        <strain evidence="2">DSM 26348</strain>
    </source>
</reference>
<accession>A0A1I3BIS1</accession>
<keyword evidence="2" id="KW-1185">Reference proteome</keyword>
<sequence length="215" mass="23410">MRLLRSTNPRDLADFISGEIPEISRVSSRRHFFWNRKSMPRTFARQTACLAVLVGTCSTAWATPPNASGPQSPVLLSQQIELLEDEPHPAGDRVTASKAAKAPAADMPSRGFFPSARSLFGFESSGTVQPAEGKESGQSRSKGILRISMPELWPTPAASGELPPPELIPPPPSIEVVESNPDCIGLESEIEEVQPRSQKKWRPIRFPGLGKLFGN</sequence>
<evidence type="ECO:0000313" key="2">
    <source>
        <dbReference type="Proteomes" id="UP000199518"/>
    </source>
</evidence>
<evidence type="ECO:0000313" key="1">
    <source>
        <dbReference type="EMBL" id="SFH61839.1"/>
    </source>
</evidence>
<organism evidence="1 2">
    <name type="scientific">Planctomicrobium piriforme</name>
    <dbReference type="NCBI Taxonomy" id="1576369"/>
    <lineage>
        <taxon>Bacteria</taxon>
        <taxon>Pseudomonadati</taxon>
        <taxon>Planctomycetota</taxon>
        <taxon>Planctomycetia</taxon>
        <taxon>Planctomycetales</taxon>
        <taxon>Planctomycetaceae</taxon>
        <taxon>Planctomicrobium</taxon>
    </lineage>
</organism>
<protein>
    <submittedName>
        <fullName evidence="1">Uncharacterized protein</fullName>
    </submittedName>
</protein>
<dbReference type="Proteomes" id="UP000199518">
    <property type="component" value="Unassembled WGS sequence"/>
</dbReference>
<name>A0A1I3BIS1_9PLAN</name>